<dbReference type="Proteomes" id="UP001642483">
    <property type="component" value="Unassembled WGS sequence"/>
</dbReference>
<dbReference type="InterPro" id="IPR042847">
    <property type="entry name" value="EFC12"/>
</dbReference>
<accession>A0ABP0GGD3</accession>
<evidence type="ECO:0000313" key="1">
    <source>
        <dbReference type="EMBL" id="CAK8690655.1"/>
    </source>
</evidence>
<organism evidence="1 2">
    <name type="scientific">Clavelina lepadiformis</name>
    <name type="common">Light-bulb sea squirt</name>
    <name type="synonym">Ascidia lepadiformis</name>
    <dbReference type="NCBI Taxonomy" id="159417"/>
    <lineage>
        <taxon>Eukaryota</taxon>
        <taxon>Metazoa</taxon>
        <taxon>Chordata</taxon>
        <taxon>Tunicata</taxon>
        <taxon>Ascidiacea</taxon>
        <taxon>Aplousobranchia</taxon>
        <taxon>Clavelinidae</taxon>
        <taxon>Clavelina</taxon>
    </lineage>
</organism>
<gene>
    <name evidence="1" type="ORF">CVLEPA_LOCUS23246</name>
</gene>
<proteinExistence type="predicted"/>
<comment type="caution">
    <text evidence="1">The sequence shown here is derived from an EMBL/GenBank/DDBJ whole genome shotgun (WGS) entry which is preliminary data.</text>
</comment>
<name>A0ABP0GGD3_CLALP</name>
<dbReference type="EMBL" id="CAWYQH010000119">
    <property type="protein sequence ID" value="CAK8690655.1"/>
    <property type="molecule type" value="Genomic_DNA"/>
</dbReference>
<dbReference type="PANTHER" id="PTHR47225">
    <property type="entry name" value="EF-HAND CALCIUM-BINDING DOMAIN-CONTAINING PROTEIN 12"/>
    <property type="match status" value="1"/>
</dbReference>
<evidence type="ECO:0000313" key="2">
    <source>
        <dbReference type="Proteomes" id="UP001642483"/>
    </source>
</evidence>
<reference evidence="1 2" key="1">
    <citation type="submission" date="2024-02" db="EMBL/GenBank/DDBJ databases">
        <authorList>
            <person name="Daric V."/>
            <person name="Darras S."/>
        </authorList>
    </citation>
    <scope>NUCLEOTIDE SEQUENCE [LARGE SCALE GENOMIC DNA]</scope>
</reference>
<dbReference type="PANTHER" id="PTHR47225:SF1">
    <property type="entry name" value="EF-HAND CALCIUM-BINDING DOMAIN-CONTAINING PROTEIN 12"/>
    <property type="match status" value="1"/>
</dbReference>
<sequence length="567" mass="64925">MPPAQSNEILDVFQDGNEPGVQDLFESYEEALLPVHEQLKRYKKRDLYASHFYRTSCKVFGPRKSIRRIHLVDGNPLESAKKNDSNVLPRVDPVILLHPKPLLSTDNNKLPDTTCEDDVARQIEYKTWLRKRRKLREDLNDLGLTTSWLQRKPDKTVVEERVLADLLHNQKSKSSVDQLTSTLSTSTCVNPPHFQHQQLEMQFIPQPVEATLHKLADYIIRNKISLNKLFSNCRNAEKIFYSQCKDGLIMLQKKIPVSSKDITELVNHFYKDSKFSDSFYIALTDLLGKLDPSVSSTSLLSGCSSSSFVNYSSLKTQALQSSLSKSTPGGLDARKARLKEYEAAVKLCEKNGVPLTKELLLKVLLHPGDKTPPEDCRDFRIRQPGTTLSQDFWKTKDKQKIRKKKKDAELMAVKNTGDNKHMRKRSESLVITFPRLREVAPDSHQVNLSTGRAVISRKVDCWLSFEEYEKIRCGSDTVLRREHVLPNAFWPGHLLDKLRLYMSPCNTHKAPHCNAAHSKQSIFHQVKTMPHNGKRSNHGYNNNEITWPSDGSFVKYGNYDINKVHHL</sequence>
<keyword evidence="2" id="KW-1185">Reference proteome</keyword>
<protein>
    <submittedName>
        <fullName evidence="1">Uncharacterized protein</fullName>
    </submittedName>
</protein>